<dbReference type="PANTHER" id="PTHR38445">
    <property type="entry name" value="HTH-TYPE TRANSCRIPTIONAL REPRESSOR YTRA"/>
    <property type="match status" value="1"/>
</dbReference>
<reference evidence="5 6" key="1">
    <citation type="submission" date="2018-12" db="EMBL/GenBank/DDBJ databases">
        <authorList>
            <consortium name="Pathogen Informatics"/>
        </authorList>
    </citation>
    <scope>NUCLEOTIDE SEQUENCE [LARGE SCALE GENOMIC DNA]</scope>
    <source>
        <strain evidence="5 6">NCTC13079</strain>
    </source>
</reference>
<dbReference type="PANTHER" id="PTHR38445:SF7">
    <property type="entry name" value="GNTR-FAMILY TRANSCRIPTIONAL REGULATOR"/>
    <property type="match status" value="1"/>
</dbReference>
<evidence type="ECO:0000256" key="1">
    <source>
        <dbReference type="ARBA" id="ARBA00023015"/>
    </source>
</evidence>
<evidence type="ECO:0000313" key="5">
    <source>
        <dbReference type="EMBL" id="VEJ34632.1"/>
    </source>
</evidence>
<keyword evidence="6" id="KW-1185">Reference proteome</keyword>
<dbReference type="KEGG" id="piv:NCTC13079_00241"/>
<evidence type="ECO:0000259" key="4">
    <source>
        <dbReference type="PROSITE" id="PS50949"/>
    </source>
</evidence>
<gene>
    <name evidence="5" type="ORF">NCTC13079_00241</name>
</gene>
<sequence>MPSIRVLAKELKISMLTAKRAYDELEAEGFVNSVQGKGNFVAPQNREFLREAYLKKMEALLQEASDLAAMAGVDDEALLRMLSNMLEGRYE</sequence>
<dbReference type="InterPro" id="IPR000524">
    <property type="entry name" value="Tscrpt_reg_HTH_GntR"/>
</dbReference>
<dbReference type="EMBL" id="LR134523">
    <property type="protein sequence ID" value="VEJ34632.1"/>
    <property type="molecule type" value="Genomic_DNA"/>
</dbReference>
<dbReference type="Proteomes" id="UP000269544">
    <property type="component" value="Chromosome"/>
</dbReference>
<dbReference type="GO" id="GO:0003700">
    <property type="term" value="F:DNA-binding transcription factor activity"/>
    <property type="evidence" value="ECO:0007669"/>
    <property type="project" value="InterPro"/>
</dbReference>
<keyword evidence="3" id="KW-0804">Transcription</keyword>
<dbReference type="InterPro" id="IPR036388">
    <property type="entry name" value="WH-like_DNA-bd_sf"/>
</dbReference>
<keyword evidence="2" id="KW-0238">DNA-binding</keyword>
<dbReference type="InterPro" id="IPR036390">
    <property type="entry name" value="WH_DNA-bd_sf"/>
</dbReference>
<evidence type="ECO:0000256" key="3">
    <source>
        <dbReference type="ARBA" id="ARBA00023163"/>
    </source>
</evidence>
<protein>
    <submittedName>
        <fullName evidence="5">Transcriptional regulators</fullName>
    </submittedName>
</protein>
<evidence type="ECO:0000256" key="2">
    <source>
        <dbReference type="ARBA" id="ARBA00023125"/>
    </source>
</evidence>
<evidence type="ECO:0000313" key="6">
    <source>
        <dbReference type="Proteomes" id="UP000269544"/>
    </source>
</evidence>
<dbReference type="PROSITE" id="PS50949">
    <property type="entry name" value="HTH_GNTR"/>
    <property type="match status" value="1"/>
</dbReference>
<keyword evidence="1" id="KW-0805">Transcription regulation</keyword>
<proteinExistence type="predicted"/>
<dbReference type="SUPFAM" id="SSF46785">
    <property type="entry name" value="Winged helix' DNA-binding domain"/>
    <property type="match status" value="1"/>
</dbReference>
<dbReference type="Gene3D" id="1.10.10.10">
    <property type="entry name" value="Winged helix-like DNA-binding domain superfamily/Winged helix DNA-binding domain"/>
    <property type="match status" value="1"/>
</dbReference>
<dbReference type="AlphaFoldDB" id="A0A448UZU3"/>
<name>A0A448UZU3_9FIRM</name>
<dbReference type="Pfam" id="PF00392">
    <property type="entry name" value="GntR"/>
    <property type="match status" value="1"/>
</dbReference>
<accession>A0A448UZU3</accession>
<feature type="domain" description="HTH gntR-type" evidence="4">
    <location>
        <begin position="1"/>
        <end position="44"/>
    </location>
</feature>
<dbReference type="GO" id="GO:0003677">
    <property type="term" value="F:DNA binding"/>
    <property type="evidence" value="ECO:0007669"/>
    <property type="project" value="UniProtKB-KW"/>
</dbReference>
<organism evidence="5 6">
    <name type="scientific">Aedoeadaptatus ivorii</name>
    <dbReference type="NCBI Taxonomy" id="54006"/>
    <lineage>
        <taxon>Bacteria</taxon>
        <taxon>Bacillati</taxon>
        <taxon>Bacillota</taxon>
        <taxon>Tissierellia</taxon>
        <taxon>Tissierellales</taxon>
        <taxon>Peptoniphilaceae</taxon>
        <taxon>Aedoeadaptatus</taxon>
    </lineage>
</organism>